<dbReference type="Gene3D" id="1.25.40.10">
    <property type="entry name" value="Tetratricopeptide repeat domain"/>
    <property type="match status" value="1"/>
</dbReference>
<keyword evidence="2" id="KW-1185">Reference proteome</keyword>
<dbReference type="SUPFAM" id="SSF48452">
    <property type="entry name" value="TPR-like"/>
    <property type="match status" value="1"/>
</dbReference>
<reference evidence="1 2" key="1">
    <citation type="submission" date="2017-06" db="EMBL/GenBank/DDBJ databases">
        <authorList>
            <person name="Kim H.J."/>
            <person name="Triplett B.A."/>
        </authorList>
    </citation>
    <scope>NUCLEOTIDE SEQUENCE [LARGE SCALE GENOMIC DNA]</scope>
    <source>
        <strain evidence="1 2">DSM 18704</strain>
    </source>
</reference>
<organism evidence="1 2">
    <name type="scientific">Granulicella rosea</name>
    <dbReference type="NCBI Taxonomy" id="474952"/>
    <lineage>
        <taxon>Bacteria</taxon>
        <taxon>Pseudomonadati</taxon>
        <taxon>Acidobacteriota</taxon>
        <taxon>Terriglobia</taxon>
        <taxon>Terriglobales</taxon>
        <taxon>Acidobacteriaceae</taxon>
        <taxon>Granulicella</taxon>
    </lineage>
</organism>
<evidence type="ECO:0000313" key="2">
    <source>
        <dbReference type="Proteomes" id="UP000198356"/>
    </source>
</evidence>
<evidence type="ECO:0008006" key="3">
    <source>
        <dbReference type="Google" id="ProtNLM"/>
    </source>
</evidence>
<dbReference type="Proteomes" id="UP000198356">
    <property type="component" value="Unassembled WGS sequence"/>
</dbReference>
<dbReference type="InterPro" id="IPR011990">
    <property type="entry name" value="TPR-like_helical_dom_sf"/>
</dbReference>
<dbReference type="OrthoDB" id="117498at2"/>
<accession>A0A239IHU7</accession>
<proteinExistence type="predicted"/>
<protein>
    <recommendedName>
        <fullName evidence="3">Tetratricopeptide repeat-containing protein</fullName>
    </recommendedName>
</protein>
<gene>
    <name evidence="1" type="ORF">SAMN05421770_103119</name>
</gene>
<sequence>MLSTWFGVGAIPLPAGTPWKLEGVKVYDKGQRPVATYHREDNSVTLSYIVFENLSGQPTGKGCQGDVIDPLAEHFKKTISGRADGEVKDAAGNAMATTSYLLELAPGVKQKQHNLFGFVGTAKTCFEIHLSNVTSNPADETVMAETLAAFRPELAYQPNAMDYFTLASLLFPTEPGSAAPYYKESLDRMSDGPESITPRRVATDQLVISLGMSGDLKNSRAVAEMAVAKDPDYPLNYYNLACADAEEGKAAEARLHLQQAFDQRANVLPGEQMPDPVKDDSILKLKKDKAFWSWVQTLPRSGQPTA</sequence>
<dbReference type="AlphaFoldDB" id="A0A239IHU7"/>
<dbReference type="EMBL" id="FZOU01000003">
    <property type="protein sequence ID" value="SNS93135.1"/>
    <property type="molecule type" value="Genomic_DNA"/>
</dbReference>
<name>A0A239IHU7_9BACT</name>
<evidence type="ECO:0000313" key="1">
    <source>
        <dbReference type="EMBL" id="SNS93135.1"/>
    </source>
</evidence>